<evidence type="ECO:0000313" key="2">
    <source>
        <dbReference type="Proteomes" id="UP000290572"/>
    </source>
</evidence>
<dbReference type="PANTHER" id="PTHR37984">
    <property type="entry name" value="PROTEIN CBG26694"/>
    <property type="match status" value="1"/>
</dbReference>
<dbReference type="Gene3D" id="3.30.420.10">
    <property type="entry name" value="Ribonuclease H-like superfamily/Ribonuclease H"/>
    <property type="match status" value="1"/>
</dbReference>
<organism evidence="1 2">
    <name type="scientific">Labeo rohita</name>
    <name type="common">Indian major carp</name>
    <name type="synonym">Cyprinus rohita</name>
    <dbReference type="NCBI Taxonomy" id="84645"/>
    <lineage>
        <taxon>Eukaryota</taxon>
        <taxon>Metazoa</taxon>
        <taxon>Chordata</taxon>
        <taxon>Craniata</taxon>
        <taxon>Vertebrata</taxon>
        <taxon>Euteleostomi</taxon>
        <taxon>Actinopterygii</taxon>
        <taxon>Neopterygii</taxon>
        <taxon>Teleostei</taxon>
        <taxon>Ostariophysi</taxon>
        <taxon>Cypriniformes</taxon>
        <taxon>Cyprinidae</taxon>
        <taxon>Labeoninae</taxon>
        <taxon>Labeonini</taxon>
        <taxon>Labeo</taxon>
    </lineage>
</organism>
<dbReference type="GO" id="GO:0003676">
    <property type="term" value="F:nucleic acid binding"/>
    <property type="evidence" value="ECO:0007669"/>
    <property type="project" value="InterPro"/>
</dbReference>
<comment type="caution">
    <text evidence="1">The sequence shown here is derived from an EMBL/GenBank/DDBJ whole genome shotgun (WGS) entry which is preliminary data.</text>
</comment>
<dbReference type="EMBL" id="QBIY01011160">
    <property type="protein sequence ID" value="RXN34984.1"/>
    <property type="molecule type" value="Genomic_DNA"/>
</dbReference>
<dbReference type="Proteomes" id="UP000290572">
    <property type="component" value="Unassembled WGS sequence"/>
</dbReference>
<sequence length="171" mass="19679">MIASYVKDNHRNWDKWLPEFRFAVNTAWQESIGFTPAEIALGRKLKGPLERALTRPPNPCDPTYDTVERHENLIQLVKENVQRAQAKQGHYYNLRRKQTLYKEGDLVWVHTHPLSKADDGFMAKLSPKWKGPAKAHLLGRCRDVRQLTQQCYLTVQLCCSPAPQTANVLSI</sequence>
<dbReference type="PANTHER" id="PTHR37984:SF5">
    <property type="entry name" value="PROTEIN NYNRIN-LIKE"/>
    <property type="match status" value="1"/>
</dbReference>
<name>A0A498NTW4_LABRO</name>
<keyword evidence="2" id="KW-1185">Reference proteome</keyword>
<dbReference type="STRING" id="84645.A0A498NTW4"/>
<protein>
    <submittedName>
        <fullName evidence="1">Piezo-type mechanosensitive ion channel component 2-like protein</fullName>
    </submittedName>
</protein>
<dbReference type="AlphaFoldDB" id="A0A498NTW4"/>
<dbReference type="InterPro" id="IPR036397">
    <property type="entry name" value="RNaseH_sf"/>
</dbReference>
<evidence type="ECO:0000313" key="1">
    <source>
        <dbReference type="EMBL" id="RXN34984.1"/>
    </source>
</evidence>
<gene>
    <name evidence="1" type="ORF">ROHU_003940</name>
</gene>
<reference evidence="1 2" key="1">
    <citation type="submission" date="2018-03" db="EMBL/GenBank/DDBJ databases">
        <title>Draft genome sequence of Rohu Carp (Labeo rohita).</title>
        <authorList>
            <person name="Das P."/>
            <person name="Kushwaha B."/>
            <person name="Joshi C.G."/>
            <person name="Kumar D."/>
            <person name="Nagpure N.S."/>
            <person name="Sahoo L."/>
            <person name="Das S.P."/>
            <person name="Bit A."/>
            <person name="Patnaik S."/>
            <person name="Meher P.K."/>
            <person name="Jayasankar P."/>
            <person name="Koringa P.G."/>
            <person name="Patel N.V."/>
            <person name="Hinsu A.T."/>
            <person name="Kumar R."/>
            <person name="Pandey M."/>
            <person name="Agarwal S."/>
            <person name="Srivastava S."/>
            <person name="Singh M."/>
            <person name="Iquebal M.A."/>
            <person name="Jaiswal S."/>
            <person name="Angadi U.B."/>
            <person name="Kumar N."/>
            <person name="Raza M."/>
            <person name="Shah T.M."/>
            <person name="Rai A."/>
            <person name="Jena J.K."/>
        </authorList>
    </citation>
    <scope>NUCLEOTIDE SEQUENCE [LARGE SCALE GENOMIC DNA]</scope>
    <source>
        <strain evidence="1">DASCIFA01</strain>
        <tissue evidence="1">Testis</tissue>
    </source>
</reference>
<proteinExistence type="predicted"/>
<dbReference type="InterPro" id="IPR050951">
    <property type="entry name" value="Retrovirus_Pol_polyprotein"/>
</dbReference>
<accession>A0A498NTW4</accession>